<dbReference type="Proteomes" id="UP000231550">
    <property type="component" value="Unassembled WGS sequence"/>
</dbReference>
<dbReference type="InterPro" id="IPR007712">
    <property type="entry name" value="RelE/ParE_toxin"/>
</dbReference>
<evidence type="ECO:0000256" key="2">
    <source>
        <dbReference type="ARBA" id="ARBA00022649"/>
    </source>
</evidence>
<evidence type="ECO:0000256" key="1">
    <source>
        <dbReference type="ARBA" id="ARBA00006226"/>
    </source>
</evidence>
<dbReference type="PANTHER" id="PTHR35601:SF1">
    <property type="entry name" value="TOXIN RELE"/>
    <property type="match status" value="1"/>
</dbReference>
<keyword evidence="2" id="KW-1277">Toxin-antitoxin system</keyword>
<proteinExistence type="inferred from homology"/>
<protein>
    <submittedName>
        <fullName evidence="3">Type II toxin-antitoxin system mRNA interferase toxin, RelE/StbE family</fullName>
    </submittedName>
</protein>
<dbReference type="AlphaFoldDB" id="A0A2H0KRP9"/>
<reference evidence="3 4" key="1">
    <citation type="submission" date="2017-09" db="EMBL/GenBank/DDBJ databases">
        <title>Depth-based differentiation of microbial function through sediment-hosted aquifers and enrichment of novel symbionts in the deep terrestrial subsurface.</title>
        <authorList>
            <person name="Probst A.J."/>
            <person name="Ladd B."/>
            <person name="Jarett J.K."/>
            <person name="Geller-Mcgrath D.E."/>
            <person name="Sieber C.M."/>
            <person name="Emerson J.B."/>
            <person name="Anantharaman K."/>
            <person name="Thomas B.C."/>
            <person name="Malmstrom R."/>
            <person name="Stieglmeier M."/>
            <person name="Klingl A."/>
            <person name="Woyke T."/>
            <person name="Ryan C.M."/>
            <person name="Banfield J.F."/>
        </authorList>
    </citation>
    <scope>NUCLEOTIDE SEQUENCE [LARGE SCALE GENOMIC DNA]</scope>
    <source>
        <strain evidence="3">CG11_big_fil_rev_8_21_14_0_20_44_10</strain>
    </source>
</reference>
<sequence length="83" mass="9790">MAWEIKIKKKAQKDLDKIPIQYQKKILAVLPIIAEDPFVGKKLDGELTGLHSYRVWPYRIIYKIYKNILVVIIIRIGHRQGVY</sequence>
<dbReference type="EMBL" id="PCVN01000127">
    <property type="protein sequence ID" value="PIQ73955.1"/>
    <property type="molecule type" value="Genomic_DNA"/>
</dbReference>
<comment type="similarity">
    <text evidence="1">Belongs to the RelE toxin family.</text>
</comment>
<accession>A0A2H0KRP9</accession>
<dbReference type="NCBIfam" id="TIGR02385">
    <property type="entry name" value="RelE_StbE"/>
    <property type="match status" value="1"/>
</dbReference>
<gene>
    <name evidence="3" type="ORF">COV85_04720</name>
</gene>
<evidence type="ECO:0000313" key="4">
    <source>
        <dbReference type="Proteomes" id="UP000231550"/>
    </source>
</evidence>
<organism evidence="3 4">
    <name type="scientific">Candidatus Portnoybacteria bacterium CG11_big_fil_rev_8_21_14_0_20_44_10</name>
    <dbReference type="NCBI Taxonomy" id="1974818"/>
    <lineage>
        <taxon>Bacteria</taxon>
        <taxon>Candidatus Portnoyibacteriota</taxon>
    </lineage>
</organism>
<comment type="caution">
    <text evidence="3">The sequence shown here is derived from an EMBL/GenBank/DDBJ whole genome shotgun (WGS) entry which is preliminary data.</text>
</comment>
<dbReference type="InterPro" id="IPR035093">
    <property type="entry name" value="RelE/ParE_toxin_dom_sf"/>
</dbReference>
<evidence type="ECO:0000313" key="3">
    <source>
        <dbReference type="EMBL" id="PIQ73955.1"/>
    </source>
</evidence>
<dbReference type="SUPFAM" id="SSF143011">
    <property type="entry name" value="RelE-like"/>
    <property type="match status" value="1"/>
</dbReference>
<dbReference type="PANTHER" id="PTHR35601">
    <property type="entry name" value="TOXIN RELE"/>
    <property type="match status" value="1"/>
</dbReference>
<name>A0A2H0KRP9_9BACT</name>
<dbReference type="Pfam" id="PF05016">
    <property type="entry name" value="ParE_toxin"/>
    <property type="match status" value="1"/>
</dbReference>
<dbReference type="Gene3D" id="3.30.2310.20">
    <property type="entry name" value="RelE-like"/>
    <property type="match status" value="1"/>
</dbReference>